<dbReference type="Proteomes" id="UP000198520">
    <property type="component" value="Unassembled WGS sequence"/>
</dbReference>
<dbReference type="Gene3D" id="3.40.50.2300">
    <property type="match status" value="2"/>
</dbReference>
<dbReference type="PANTHER" id="PTHR30146:SF109">
    <property type="entry name" value="HTH-TYPE TRANSCRIPTIONAL REGULATOR GALS"/>
    <property type="match status" value="1"/>
</dbReference>
<dbReference type="EMBL" id="FONZ01000001">
    <property type="protein sequence ID" value="SFE70529.1"/>
    <property type="molecule type" value="Genomic_DNA"/>
</dbReference>
<proteinExistence type="predicted"/>
<dbReference type="InterPro" id="IPR000843">
    <property type="entry name" value="HTH_LacI"/>
</dbReference>
<dbReference type="AlphaFoldDB" id="A0A1I2CQ75"/>
<dbReference type="PANTHER" id="PTHR30146">
    <property type="entry name" value="LACI-RELATED TRANSCRIPTIONAL REPRESSOR"/>
    <property type="match status" value="1"/>
</dbReference>
<organism evidence="5 6">
    <name type="scientific">Flavimobilis marinus</name>
    <dbReference type="NCBI Taxonomy" id="285351"/>
    <lineage>
        <taxon>Bacteria</taxon>
        <taxon>Bacillati</taxon>
        <taxon>Actinomycetota</taxon>
        <taxon>Actinomycetes</taxon>
        <taxon>Micrococcales</taxon>
        <taxon>Jonesiaceae</taxon>
        <taxon>Flavimobilis</taxon>
    </lineage>
</organism>
<dbReference type="PROSITE" id="PS50932">
    <property type="entry name" value="HTH_LACI_2"/>
    <property type="match status" value="1"/>
</dbReference>
<protein>
    <submittedName>
        <fullName evidence="5">Transcriptional regulator, LacI family</fullName>
    </submittedName>
</protein>
<evidence type="ECO:0000256" key="1">
    <source>
        <dbReference type="ARBA" id="ARBA00023015"/>
    </source>
</evidence>
<feature type="domain" description="HTH lacI-type" evidence="4">
    <location>
        <begin position="9"/>
        <end position="63"/>
    </location>
</feature>
<dbReference type="InterPro" id="IPR046335">
    <property type="entry name" value="LacI/GalR-like_sensor"/>
</dbReference>
<sequence>MPHRPARPPAMSDVAVAAGVSHQTVSRVLNDHPNVSEATRSRVLAAIETLGYRRNSAARALATRRSSTIGVVSTGSPLFGPASTLLATEAAAREAGYFVSLATITRHDRDAMREAFDHFLSQGVDGIIVVAPHDEVADAVVSLAAPVAAVLISSTQVRDAGTGAGLVRSVGVDQRAGARLATQHLLDLGHDDVVHLAGPSDWFDARERVAGWRATLDAAGVAWREPLAGDWSAERGYDVGRRLVDEGLPSAIFAGNDQLALGLLHAFWDAGVRVPDDVSVVGFDDVAGSDHFIPPLTTVRQHFGRLGRRAIDVLTGLLAGEERDQAPLLPDLRVRASTAPPRSATA</sequence>
<dbReference type="GO" id="GO:0003700">
    <property type="term" value="F:DNA-binding transcription factor activity"/>
    <property type="evidence" value="ECO:0007669"/>
    <property type="project" value="TreeGrafter"/>
</dbReference>
<keyword evidence="1" id="KW-0805">Transcription regulation</keyword>
<dbReference type="CDD" id="cd01574">
    <property type="entry name" value="PBP1_LacI"/>
    <property type="match status" value="1"/>
</dbReference>
<dbReference type="Pfam" id="PF00356">
    <property type="entry name" value="LacI"/>
    <property type="match status" value="1"/>
</dbReference>
<keyword evidence="2" id="KW-0238">DNA-binding</keyword>
<gene>
    <name evidence="5" type="ORF">SAMN04488035_0223</name>
</gene>
<dbReference type="PROSITE" id="PS00356">
    <property type="entry name" value="HTH_LACI_1"/>
    <property type="match status" value="1"/>
</dbReference>
<evidence type="ECO:0000256" key="2">
    <source>
        <dbReference type="ARBA" id="ARBA00023125"/>
    </source>
</evidence>
<evidence type="ECO:0000256" key="3">
    <source>
        <dbReference type="ARBA" id="ARBA00023163"/>
    </source>
</evidence>
<keyword evidence="6" id="KW-1185">Reference proteome</keyword>
<evidence type="ECO:0000259" key="4">
    <source>
        <dbReference type="PROSITE" id="PS50932"/>
    </source>
</evidence>
<dbReference type="InterPro" id="IPR010982">
    <property type="entry name" value="Lambda_DNA-bd_dom_sf"/>
</dbReference>
<reference evidence="6" key="1">
    <citation type="submission" date="2016-10" db="EMBL/GenBank/DDBJ databases">
        <authorList>
            <person name="Varghese N."/>
            <person name="Submissions S."/>
        </authorList>
    </citation>
    <scope>NUCLEOTIDE SEQUENCE [LARGE SCALE GENOMIC DNA]</scope>
    <source>
        <strain evidence="6">DSM 19083</strain>
    </source>
</reference>
<dbReference type="CDD" id="cd01392">
    <property type="entry name" value="HTH_LacI"/>
    <property type="match status" value="1"/>
</dbReference>
<dbReference type="SMART" id="SM00354">
    <property type="entry name" value="HTH_LACI"/>
    <property type="match status" value="1"/>
</dbReference>
<dbReference type="SUPFAM" id="SSF47413">
    <property type="entry name" value="lambda repressor-like DNA-binding domains"/>
    <property type="match status" value="1"/>
</dbReference>
<dbReference type="SUPFAM" id="SSF53822">
    <property type="entry name" value="Periplasmic binding protein-like I"/>
    <property type="match status" value="1"/>
</dbReference>
<accession>A0A1I2CQ75</accession>
<evidence type="ECO:0000313" key="5">
    <source>
        <dbReference type="EMBL" id="SFE70529.1"/>
    </source>
</evidence>
<evidence type="ECO:0000313" key="6">
    <source>
        <dbReference type="Proteomes" id="UP000198520"/>
    </source>
</evidence>
<dbReference type="GO" id="GO:0000976">
    <property type="term" value="F:transcription cis-regulatory region binding"/>
    <property type="evidence" value="ECO:0007669"/>
    <property type="project" value="TreeGrafter"/>
</dbReference>
<dbReference type="InterPro" id="IPR028082">
    <property type="entry name" value="Peripla_BP_I"/>
</dbReference>
<dbReference type="STRING" id="285351.SAMN04488035_0223"/>
<keyword evidence="3" id="KW-0804">Transcription</keyword>
<dbReference type="Gene3D" id="1.10.260.40">
    <property type="entry name" value="lambda repressor-like DNA-binding domains"/>
    <property type="match status" value="1"/>
</dbReference>
<dbReference type="Pfam" id="PF13377">
    <property type="entry name" value="Peripla_BP_3"/>
    <property type="match status" value="1"/>
</dbReference>
<name>A0A1I2CQ75_9MICO</name>